<name>A0A9P8ALC2_9AGAR</name>
<dbReference type="Proteomes" id="UP000812287">
    <property type="component" value="Unassembled WGS sequence"/>
</dbReference>
<dbReference type="PANTHER" id="PTHR35179:SF2">
    <property type="entry name" value="START DOMAIN-CONTAINING PROTEIN"/>
    <property type="match status" value="1"/>
</dbReference>
<proteinExistence type="predicted"/>
<reference evidence="2" key="1">
    <citation type="submission" date="2020-11" db="EMBL/GenBank/DDBJ databases">
        <title>Adaptations for nitrogen fixation in a non-lichenized fungal sporocarp promotes dispersal by wood-feeding termites.</title>
        <authorList>
            <consortium name="DOE Joint Genome Institute"/>
            <person name="Koch R.A."/>
            <person name="Yoon G."/>
            <person name="Arayal U."/>
            <person name="Lail K."/>
            <person name="Amirebrahimi M."/>
            <person name="Labutti K."/>
            <person name="Lipzen A."/>
            <person name="Riley R."/>
            <person name="Barry K."/>
            <person name="Henrissat B."/>
            <person name="Grigoriev I.V."/>
            <person name="Herr J.R."/>
            <person name="Aime M.C."/>
        </authorList>
    </citation>
    <scope>NUCLEOTIDE SEQUENCE</scope>
    <source>
        <strain evidence="2">MCA 3950</strain>
    </source>
</reference>
<evidence type="ECO:0000313" key="2">
    <source>
        <dbReference type="EMBL" id="KAG7440073.1"/>
    </source>
</evidence>
<protein>
    <recommendedName>
        <fullName evidence="4">Geranylgeranyl pyrophosphate synthetase</fullName>
    </recommendedName>
</protein>
<dbReference type="GeneID" id="66101935"/>
<keyword evidence="3" id="KW-1185">Reference proteome</keyword>
<comment type="caution">
    <text evidence="2">The sequence shown here is derived from an EMBL/GenBank/DDBJ whole genome shotgun (WGS) entry which is preliminary data.</text>
</comment>
<accession>A0A9P8ALC2</accession>
<evidence type="ECO:0000313" key="3">
    <source>
        <dbReference type="Proteomes" id="UP000812287"/>
    </source>
</evidence>
<dbReference type="OrthoDB" id="420564at2759"/>
<evidence type="ECO:0000256" key="1">
    <source>
        <dbReference type="SAM" id="MobiDB-lite"/>
    </source>
</evidence>
<dbReference type="RefSeq" id="XP_043033573.1">
    <property type="nucleotide sequence ID" value="XM_043179641.1"/>
</dbReference>
<feature type="region of interest" description="Disordered" evidence="1">
    <location>
        <begin position="1"/>
        <end position="33"/>
    </location>
</feature>
<gene>
    <name evidence="2" type="ORF">BT62DRAFT_1081156</name>
</gene>
<evidence type="ECO:0008006" key="4">
    <source>
        <dbReference type="Google" id="ProtNLM"/>
    </source>
</evidence>
<dbReference type="EMBL" id="MU250577">
    <property type="protein sequence ID" value="KAG7440073.1"/>
    <property type="molecule type" value="Genomic_DNA"/>
</dbReference>
<feature type="region of interest" description="Disordered" evidence="1">
    <location>
        <begin position="417"/>
        <end position="437"/>
    </location>
</feature>
<organism evidence="2 3">
    <name type="scientific">Guyanagaster necrorhizus</name>
    <dbReference type="NCBI Taxonomy" id="856835"/>
    <lineage>
        <taxon>Eukaryota</taxon>
        <taxon>Fungi</taxon>
        <taxon>Dikarya</taxon>
        <taxon>Basidiomycota</taxon>
        <taxon>Agaricomycotina</taxon>
        <taxon>Agaricomycetes</taxon>
        <taxon>Agaricomycetidae</taxon>
        <taxon>Agaricales</taxon>
        <taxon>Marasmiineae</taxon>
        <taxon>Physalacriaceae</taxon>
        <taxon>Guyanagaster</taxon>
    </lineage>
</organism>
<sequence>MSNPPTPASLSSRGRGRGSAPPTTANHSTFKRDITDGLAADPITTLTVPAADEEAVAIKDVRYIGSYNWTDSSSPTILVPGSPRIWRNKPTPFIVPADSGYQFCDQNGYRLPKTPLLPILAAVDNIAPGSDPSSTTIDWPSVDFIIDRNGLRKLMAWVSAKKQSFRIDLQLAGEKTVLCNRWEAKTKMKKFGYGYAFEGAVTCAAPGCETSSGGHHRIITYDLSGLKMVVRFEVDACLVPEDPTHASVDDLSAEFASKLALPASTDIVEDTILLTVIIAGKPIANESTVELATRKAGNSLLWREKFLQMYFSQTPELFIGTHKDGCFTDVQRRTMESLSYVEENVQKKLRELGKALHDIQALVANSGSTGRLSLIGRDKELLVFERPTSDNCLPNKYLKRFPFLRHDRNRLPATTCRLTPKSEEQQRSSAGNPHRHGEFLDTEFEGVLDHPLSWCRHPISRGPSYDDHEWQSWTTKNLGKKRGRKTNGPAAPLDSHDASSQGVISASLDADADGRTKDKTEVFTLHDENAHVRYLNPDCEDILVENPEASAACISTVIEWEQRRGMRDGIS</sequence>
<dbReference type="AlphaFoldDB" id="A0A9P8ALC2"/>
<feature type="region of interest" description="Disordered" evidence="1">
    <location>
        <begin position="476"/>
        <end position="501"/>
    </location>
</feature>
<dbReference type="PANTHER" id="PTHR35179">
    <property type="entry name" value="PROTEIN CBG02620"/>
    <property type="match status" value="1"/>
</dbReference>